<dbReference type="SMART" id="SM00367">
    <property type="entry name" value="LRR_CC"/>
    <property type="match status" value="3"/>
</dbReference>
<proteinExistence type="predicted"/>
<gene>
    <name evidence="2" type="ORF">F1559_000986</name>
</gene>
<organism evidence="2 3">
    <name type="scientific">Cyanidiococcus yangmingshanensis</name>
    <dbReference type="NCBI Taxonomy" id="2690220"/>
    <lineage>
        <taxon>Eukaryota</taxon>
        <taxon>Rhodophyta</taxon>
        <taxon>Bangiophyceae</taxon>
        <taxon>Cyanidiales</taxon>
        <taxon>Cyanidiaceae</taxon>
        <taxon>Cyanidiococcus</taxon>
    </lineage>
</organism>
<keyword evidence="3" id="KW-1185">Reference proteome</keyword>
<evidence type="ECO:0000313" key="2">
    <source>
        <dbReference type="EMBL" id="KAF6002931.1"/>
    </source>
</evidence>
<accession>A0A7J7IKU7</accession>
<dbReference type="EMBL" id="VWRR01000008">
    <property type="protein sequence ID" value="KAF6002931.1"/>
    <property type="molecule type" value="Genomic_DNA"/>
</dbReference>
<reference evidence="2 3" key="1">
    <citation type="journal article" date="2020" name="J. Phycol.">
        <title>Comparative genome analysis reveals Cyanidiococcus gen. nov., a new extremophilic red algal genus sister to Cyanidioschyzon (Cyanidioschyzonaceae, Rhodophyta).</title>
        <authorList>
            <person name="Liu S.-L."/>
            <person name="Chiang Y.-R."/>
            <person name="Yoon H.S."/>
            <person name="Fu H.-Y."/>
        </authorList>
    </citation>
    <scope>NUCLEOTIDE SEQUENCE [LARGE SCALE GENOMIC DNA]</scope>
    <source>
        <strain evidence="2 3">THAL066</strain>
    </source>
</reference>
<dbReference type="GO" id="GO:0019005">
    <property type="term" value="C:SCF ubiquitin ligase complex"/>
    <property type="evidence" value="ECO:0007669"/>
    <property type="project" value="TreeGrafter"/>
</dbReference>
<evidence type="ECO:0000256" key="1">
    <source>
        <dbReference type="SAM" id="MobiDB-lite"/>
    </source>
</evidence>
<dbReference type="PANTHER" id="PTHR13318">
    <property type="entry name" value="PARTNER OF PAIRED, ISOFORM B-RELATED"/>
    <property type="match status" value="1"/>
</dbReference>
<dbReference type="InterPro" id="IPR006553">
    <property type="entry name" value="Leu-rich_rpt_Cys-con_subtyp"/>
</dbReference>
<dbReference type="AlphaFoldDB" id="A0A7J7IKU7"/>
<dbReference type="Gene3D" id="3.80.10.10">
    <property type="entry name" value="Ribonuclease Inhibitor"/>
    <property type="match status" value="1"/>
</dbReference>
<protein>
    <submittedName>
        <fullName evidence="2">Uncharacterized protein</fullName>
    </submittedName>
</protein>
<feature type="region of interest" description="Disordered" evidence="1">
    <location>
        <begin position="1"/>
        <end position="24"/>
    </location>
</feature>
<dbReference type="SUPFAM" id="SSF52047">
    <property type="entry name" value="RNI-like"/>
    <property type="match status" value="1"/>
</dbReference>
<dbReference type="InterPro" id="IPR032675">
    <property type="entry name" value="LRR_dom_sf"/>
</dbReference>
<name>A0A7J7IKU7_9RHOD</name>
<evidence type="ECO:0000313" key="3">
    <source>
        <dbReference type="Proteomes" id="UP000530660"/>
    </source>
</evidence>
<comment type="caution">
    <text evidence="2">The sequence shown here is derived from an EMBL/GenBank/DDBJ whole genome shotgun (WGS) entry which is preliminary data.</text>
</comment>
<sequence length="429" mass="47467">MAAAVPGGKANRRRRSLPDGASASSGTRASVLAIRRRRARGLGCRLAAETALSGGGQGRGTIGGLFRSSEALAPQGSSLGDGLVSGSPGIDAIIEFDYVLCFVKVHCCPVNVALCLLALGMSVGPPTDLRTGSPPWLELPEHVWFRVLWSASGEGSDLAWLSQTAIMVCSRWQYLVRKVVFPQLVRVNLTSLEHYWNRCRMRQKRVDGEQGVAAVSDLGIARMLERLFSDCTGARCLVATECYRLVRDSVVHHIRTYPPRLDEMHFSNCALLTDSGVACILKRIAARQLGECTWIHTLTFFSEKLTGESAAEIMLRCPYLQHLEMQYARLDDESLRVLGSLRFLRRLKVRGSEAITDEGMTYLDRLEFLDIALCPQITDRTLFALAQSENLRALLLAHQRYNVWCTGKWTESGVDAVRQAGIEVHFIDV</sequence>
<dbReference type="OrthoDB" id="2585512at2759"/>
<dbReference type="GO" id="GO:0031146">
    <property type="term" value="P:SCF-dependent proteasomal ubiquitin-dependent protein catabolic process"/>
    <property type="evidence" value="ECO:0007669"/>
    <property type="project" value="TreeGrafter"/>
</dbReference>
<dbReference type="Proteomes" id="UP000530660">
    <property type="component" value="Unassembled WGS sequence"/>
</dbReference>